<evidence type="ECO:0000313" key="2">
    <source>
        <dbReference type="EMBL" id="PPJ63549.1"/>
    </source>
</evidence>
<dbReference type="Pfam" id="PF13304">
    <property type="entry name" value="AAA_21"/>
    <property type="match status" value="1"/>
</dbReference>
<protein>
    <submittedName>
        <fullName evidence="2">ATPase</fullName>
    </submittedName>
</protein>
<dbReference type="Proteomes" id="UP000239589">
    <property type="component" value="Unassembled WGS sequence"/>
</dbReference>
<gene>
    <name evidence="2" type="ORF">CUN59_09595</name>
</gene>
<evidence type="ECO:0000313" key="3">
    <source>
        <dbReference type="Proteomes" id="UP000239589"/>
    </source>
</evidence>
<dbReference type="PIRSF" id="PIRSF029347">
    <property type="entry name" value="RecF"/>
    <property type="match status" value="1"/>
</dbReference>
<sequence>MLQRLYVNNFRCLENFELTMKEMSSALLIGKNGVGKSTIAKALEVLQAIARGTNRLRDLAKEPRLIGLNDFAHRKSDVPIRLEIEVLLENKLYKYILALDLPENFKELRVFEEQFLVAGNPIYSRKAAQVTIHNNAQNKEAQFSVDWHLVAMPIISNDSVNFFKNWLSQMIILSPIPSLMTGNSYSETLEPKRDGSDIGEWLCGILGRYPASYREIDKYLREIMEDFQDFVNEIIGKELKSLVVRFEKNKATLNVDFQDLSDGEKCFFLCALVLAANKFYGPIFCFWDEPDNYLSLSIVGHFMISLQRSFINNGQILVTSHNPEAIRKFSDENTFFLDKKSHLEPTLIRLLSEIPGREDRVDLINDLICGDIEL</sequence>
<dbReference type="PANTHER" id="PTHR32182:SF23">
    <property type="entry name" value="ATP BINDING PROTEIN"/>
    <property type="match status" value="1"/>
</dbReference>
<dbReference type="InterPro" id="IPR014555">
    <property type="entry name" value="RecF-like"/>
</dbReference>
<dbReference type="InterPro" id="IPR003959">
    <property type="entry name" value="ATPase_AAA_core"/>
</dbReference>
<evidence type="ECO:0000259" key="1">
    <source>
        <dbReference type="Pfam" id="PF13304"/>
    </source>
</evidence>
<comment type="caution">
    <text evidence="2">The sequence shown here is derived from an EMBL/GenBank/DDBJ whole genome shotgun (WGS) entry which is preliminary data.</text>
</comment>
<keyword evidence="3" id="KW-1185">Reference proteome</keyword>
<dbReference type="SUPFAM" id="SSF52540">
    <property type="entry name" value="P-loop containing nucleoside triphosphate hydrolases"/>
    <property type="match status" value="1"/>
</dbReference>
<name>A0A2S6CUY5_9CYAN</name>
<dbReference type="Gene3D" id="3.40.50.300">
    <property type="entry name" value="P-loop containing nucleotide triphosphate hydrolases"/>
    <property type="match status" value="2"/>
</dbReference>
<reference evidence="2 3" key="1">
    <citation type="submission" date="2018-02" db="EMBL/GenBank/DDBJ databases">
        <title>Discovery of a pederin family compound in a non-symbiotic bloom-forming cyanobacterium.</title>
        <authorList>
            <person name="Kust A."/>
            <person name="Mares J."/>
            <person name="Jokela J."/>
            <person name="Urajova P."/>
            <person name="Hajek J."/>
            <person name="Saurav K."/>
            <person name="Voracova K."/>
            <person name="Fewer D.P."/>
            <person name="Haapaniemi E."/>
            <person name="Permi P."/>
            <person name="Rehakova K."/>
            <person name="Sivonen K."/>
            <person name="Hrouzek P."/>
        </authorList>
    </citation>
    <scope>NUCLEOTIDE SEQUENCE [LARGE SCALE GENOMIC DNA]</scope>
    <source>
        <strain evidence="2 3">CHARLIE-1</strain>
    </source>
</reference>
<dbReference type="GO" id="GO:0005524">
    <property type="term" value="F:ATP binding"/>
    <property type="evidence" value="ECO:0007669"/>
    <property type="project" value="InterPro"/>
</dbReference>
<dbReference type="EMBL" id="PGEM01000064">
    <property type="protein sequence ID" value="PPJ63549.1"/>
    <property type="molecule type" value="Genomic_DNA"/>
</dbReference>
<dbReference type="RefSeq" id="WP_104387638.1">
    <property type="nucleotide sequence ID" value="NZ_PGEM01000064.1"/>
</dbReference>
<organism evidence="2 3">
    <name type="scientific">Cuspidothrix issatschenkoi CHARLIE-1</name>
    <dbReference type="NCBI Taxonomy" id="2052836"/>
    <lineage>
        <taxon>Bacteria</taxon>
        <taxon>Bacillati</taxon>
        <taxon>Cyanobacteriota</taxon>
        <taxon>Cyanophyceae</taxon>
        <taxon>Nostocales</taxon>
        <taxon>Aphanizomenonaceae</taxon>
        <taxon>Cuspidothrix</taxon>
    </lineage>
</organism>
<dbReference type="GO" id="GO:0016887">
    <property type="term" value="F:ATP hydrolysis activity"/>
    <property type="evidence" value="ECO:0007669"/>
    <property type="project" value="InterPro"/>
</dbReference>
<feature type="domain" description="ATPase AAA-type core" evidence="1">
    <location>
        <begin position="27"/>
        <end position="326"/>
    </location>
</feature>
<dbReference type="PANTHER" id="PTHR32182">
    <property type="entry name" value="DNA REPLICATION AND REPAIR PROTEIN RECF"/>
    <property type="match status" value="1"/>
</dbReference>
<dbReference type="GO" id="GO:0006302">
    <property type="term" value="P:double-strand break repair"/>
    <property type="evidence" value="ECO:0007669"/>
    <property type="project" value="TreeGrafter"/>
</dbReference>
<dbReference type="InterPro" id="IPR027417">
    <property type="entry name" value="P-loop_NTPase"/>
</dbReference>
<accession>A0A2S6CUY5</accession>
<proteinExistence type="predicted"/>
<dbReference type="GO" id="GO:0000731">
    <property type="term" value="P:DNA synthesis involved in DNA repair"/>
    <property type="evidence" value="ECO:0007669"/>
    <property type="project" value="TreeGrafter"/>
</dbReference>
<dbReference type="AlphaFoldDB" id="A0A2S6CUY5"/>
<dbReference type="OrthoDB" id="127554at2"/>